<gene>
    <name evidence="3" type="ORF">SAMN05216207_1001172</name>
</gene>
<evidence type="ECO:0000259" key="1">
    <source>
        <dbReference type="Pfam" id="PF13622"/>
    </source>
</evidence>
<dbReference type="InterPro" id="IPR052389">
    <property type="entry name" value="Sec_Metab_Biosynth-Assoc"/>
</dbReference>
<dbReference type="Pfam" id="PF20789">
    <property type="entry name" value="4HBT_3C"/>
    <property type="match status" value="1"/>
</dbReference>
<dbReference type="PANTHER" id="PTHR38110">
    <property type="entry name" value="CHROMOSOME 23, WHOLE GENOME SHOTGUN SEQUENCE"/>
    <property type="match status" value="1"/>
</dbReference>
<accession>A0A1I4S0D5</accession>
<evidence type="ECO:0000313" key="4">
    <source>
        <dbReference type="Proteomes" id="UP000199614"/>
    </source>
</evidence>
<evidence type="ECO:0000313" key="3">
    <source>
        <dbReference type="EMBL" id="SFM57996.1"/>
    </source>
</evidence>
<dbReference type="Proteomes" id="UP000199614">
    <property type="component" value="Unassembled WGS sequence"/>
</dbReference>
<dbReference type="Gene3D" id="2.40.160.210">
    <property type="entry name" value="Acyl-CoA thioesterase, double hotdog domain"/>
    <property type="match status" value="1"/>
</dbReference>
<sequence length="296" mass="30865">MSSTTIRTGRPFADAHVLDDLGEGRFRAALDEVWAVGPKAFGGLLMVLMAKAGMTHLGALDAPATDPLAVSADFLRAPDLRPVELEAAPLKIGRTISSVAVRLLQDGRPMLHSTITAGVLPEGEPRWATPTALAPEPGADTVDPAAAEGGARGLATACELRYPPDALPFLRGETGPPEITGWVRPRGEDPDVLFALLSGDILPPTVFNLGGTQGWAPTVQLTALLRARPAPGWLRVQSRSHTVSGTGSSATQGPSSAAQCHFSAAQCHFDEDVTVVDAAGRTVCQARQLALAPLRG</sequence>
<dbReference type="STRING" id="260086.SAMN05216207_1001172"/>
<dbReference type="InterPro" id="IPR049450">
    <property type="entry name" value="ACOT8-like_C"/>
</dbReference>
<dbReference type="InterPro" id="IPR042171">
    <property type="entry name" value="Acyl-CoA_hotdog"/>
</dbReference>
<reference evidence="3 4" key="1">
    <citation type="submission" date="2016-10" db="EMBL/GenBank/DDBJ databases">
        <authorList>
            <person name="de Groot N.N."/>
        </authorList>
    </citation>
    <scope>NUCLEOTIDE SEQUENCE [LARGE SCALE GENOMIC DNA]</scope>
    <source>
        <strain evidence="3 4">CGMCC 4.1877</strain>
    </source>
</reference>
<dbReference type="InterPro" id="IPR049449">
    <property type="entry name" value="TesB_ACOT8-like_N"/>
</dbReference>
<dbReference type="InterPro" id="IPR029069">
    <property type="entry name" value="HotDog_dom_sf"/>
</dbReference>
<dbReference type="PANTHER" id="PTHR38110:SF1">
    <property type="entry name" value="THIOESTERASE DOMAIN-CONTAINING PROTEIN"/>
    <property type="match status" value="1"/>
</dbReference>
<dbReference type="SUPFAM" id="SSF54637">
    <property type="entry name" value="Thioesterase/thiol ester dehydrase-isomerase"/>
    <property type="match status" value="1"/>
</dbReference>
<protein>
    <submittedName>
        <fullName evidence="3">Acyl-CoA thioesterase</fullName>
    </submittedName>
</protein>
<organism evidence="3 4">
    <name type="scientific">Pseudonocardia ammonioxydans</name>
    <dbReference type="NCBI Taxonomy" id="260086"/>
    <lineage>
        <taxon>Bacteria</taxon>
        <taxon>Bacillati</taxon>
        <taxon>Actinomycetota</taxon>
        <taxon>Actinomycetes</taxon>
        <taxon>Pseudonocardiales</taxon>
        <taxon>Pseudonocardiaceae</taxon>
        <taxon>Pseudonocardia</taxon>
    </lineage>
</organism>
<dbReference type="RefSeq" id="WP_093335668.1">
    <property type="nucleotide sequence ID" value="NZ_FOUY01000001.1"/>
</dbReference>
<dbReference type="AlphaFoldDB" id="A0A1I4S0D5"/>
<evidence type="ECO:0000259" key="2">
    <source>
        <dbReference type="Pfam" id="PF20789"/>
    </source>
</evidence>
<name>A0A1I4S0D5_PSUAM</name>
<dbReference type="EMBL" id="FOUY01000001">
    <property type="protein sequence ID" value="SFM57996.1"/>
    <property type="molecule type" value="Genomic_DNA"/>
</dbReference>
<proteinExistence type="predicted"/>
<feature type="domain" description="Acyl-CoA thioesterase-like N-terminal HotDog" evidence="1">
    <location>
        <begin position="31"/>
        <end position="117"/>
    </location>
</feature>
<keyword evidence="4" id="KW-1185">Reference proteome</keyword>
<feature type="domain" description="Acyl-CoA thioesterase-like C-terminal" evidence="2">
    <location>
        <begin position="144"/>
        <end position="245"/>
    </location>
</feature>
<dbReference type="Pfam" id="PF13622">
    <property type="entry name" value="4HBT_3"/>
    <property type="match status" value="1"/>
</dbReference>
<dbReference type="OrthoDB" id="5418286at2"/>